<sequence>MGKGKRANKKGSKQNTFICLSYRVFKQYILGSEHVTRDEHNNAVHVARNIDIIAAIEQFITRLHTELEETLKRQHIRLGQ</sequence>
<dbReference type="AlphaFoldDB" id="H0EKL9"/>
<dbReference type="Proteomes" id="UP000005446">
    <property type="component" value="Unassembled WGS sequence"/>
</dbReference>
<dbReference type="InParanoid" id="H0EKL9"/>
<evidence type="ECO:0000313" key="2">
    <source>
        <dbReference type="Proteomes" id="UP000005446"/>
    </source>
</evidence>
<gene>
    <name evidence="1" type="ORF">M7I_3118</name>
</gene>
<accession>H0EKL9</accession>
<name>H0EKL9_GLAL7</name>
<protein>
    <submittedName>
        <fullName evidence="1">Uncharacterized protein</fullName>
    </submittedName>
</protein>
<dbReference type="EMBL" id="AGUE01000071">
    <property type="protein sequence ID" value="EHL00944.1"/>
    <property type="molecule type" value="Genomic_DNA"/>
</dbReference>
<comment type="caution">
    <text evidence="1">The sequence shown here is derived from an EMBL/GenBank/DDBJ whole genome shotgun (WGS) entry which is preliminary data.</text>
</comment>
<keyword evidence="2" id="KW-1185">Reference proteome</keyword>
<reference evidence="1 2" key="1">
    <citation type="journal article" date="2012" name="Eukaryot. Cell">
        <title>Genome sequence of the fungus Glarea lozoyensis: the first genome sequence of a species from the Helotiaceae family.</title>
        <authorList>
            <person name="Youssar L."/>
            <person name="Gruening B.A."/>
            <person name="Erxleben A."/>
            <person name="Guenther S."/>
            <person name="Huettel W."/>
        </authorList>
    </citation>
    <scope>NUCLEOTIDE SEQUENCE [LARGE SCALE GENOMIC DNA]</scope>
    <source>
        <strain evidence="2">ATCC 74030 / MF5533</strain>
    </source>
</reference>
<proteinExistence type="predicted"/>
<evidence type="ECO:0000313" key="1">
    <source>
        <dbReference type="EMBL" id="EHL00944.1"/>
    </source>
</evidence>
<organism evidence="1 2">
    <name type="scientific">Glarea lozoyensis (strain ATCC 74030 / MF5533)</name>
    <dbReference type="NCBI Taxonomy" id="1104152"/>
    <lineage>
        <taxon>Eukaryota</taxon>
        <taxon>Fungi</taxon>
        <taxon>Dikarya</taxon>
        <taxon>Ascomycota</taxon>
        <taxon>Pezizomycotina</taxon>
        <taxon>Leotiomycetes</taxon>
        <taxon>Helotiales</taxon>
        <taxon>Helotiaceae</taxon>
        <taxon>Glarea</taxon>
    </lineage>
</organism>
<dbReference type="HOGENOM" id="CLU_2589967_0_0_1"/>